<protein>
    <recommendedName>
        <fullName evidence="4">Lipoprotein</fullName>
    </recommendedName>
</protein>
<evidence type="ECO:0000313" key="2">
    <source>
        <dbReference type="EMBL" id="RUR70319.1"/>
    </source>
</evidence>
<proteinExistence type="predicted"/>
<evidence type="ECO:0008006" key="4">
    <source>
        <dbReference type="Google" id="ProtNLM"/>
    </source>
</evidence>
<dbReference type="OrthoDB" id="8890083at2"/>
<feature type="signal peptide" evidence="1">
    <location>
        <begin position="1"/>
        <end position="22"/>
    </location>
</feature>
<dbReference type="Proteomes" id="UP000281118">
    <property type="component" value="Unassembled WGS sequence"/>
</dbReference>
<accession>A0A3S0XHU1</accession>
<dbReference type="AlphaFoldDB" id="A0A3S0XHU1"/>
<dbReference type="PROSITE" id="PS51257">
    <property type="entry name" value="PROKAR_LIPOPROTEIN"/>
    <property type="match status" value="1"/>
</dbReference>
<comment type="caution">
    <text evidence="2">The sequence shown here is derived from an EMBL/GenBank/DDBJ whole genome shotgun (WGS) entry which is preliminary data.</text>
</comment>
<evidence type="ECO:0000256" key="1">
    <source>
        <dbReference type="SAM" id="SignalP"/>
    </source>
</evidence>
<sequence>MKKRLGIPLFVICSFLAGCTSASDLDRKADRTQSPSADARWLTLIVKAADGVEPQPVTLQYASEKCKEATHYGVGGQSQSGTAMMRALNFEKVELVREASGNAYKARFAIDAGGACQWKLVSLETSFKYRSNHRLVKGREVISHGNEFNFRSAKDAIRTPNVKAEFAYFPVILVKDDPSKNELRLRPKSLFFPPNLDPSASGTMTLEVRVVEDMAMTVRADPQEGHRYLVTYPDGATGTSPYLDTVGVEDERMQCLLSAGKKSCAELGPRRR</sequence>
<organism evidence="2 3">
    <name type="scientific">Variovorax guangxiensis</name>
    <dbReference type="NCBI Taxonomy" id="1775474"/>
    <lineage>
        <taxon>Bacteria</taxon>
        <taxon>Pseudomonadati</taxon>
        <taxon>Pseudomonadota</taxon>
        <taxon>Betaproteobacteria</taxon>
        <taxon>Burkholderiales</taxon>
        <taxon>Comamonadaceae</taxon>
        <taxon>Variovorax</taxon>
    </lineage>
</organism>
<dbReference type="EMBL" id="RXFT01000012">
    <property type="protein sequence ID" value="RUR70319.1"/>
    <property type="molecule type" value="Genomic_DNA"/>
</dbReference>
<feature type="chain" id="PRO_5018658172" description="Lipoprotein" evidence="1">
    <location>
        <begin position="23"/>
        <end position="272"/>
    </location>
</feature>
<keyword evidence="1" id="KW-0732">Signal</keyword>
<gene>
    <name evidence="2" type="ORF">EJP67_25005</name>
</gene>
<reference evidence="2 3" key="1">
    <citation type="submission" date="2018-12" db="EMBL/GenBank/DDBJ databases">
        <title>The genome sequences of Variovorax guangxiensis DSM 27352.</title>
        <authorList>
            <person name="Gao J."/>
            <person name="Sun J."/>
        </authorList>
    </citation>
    <scope>NUCLEOTIDE SEQUENCE [LARGE SCALE GENOMIC DNA]</scope>
    <source>
        <strain evidence="2 3">DSM 27352</strain>
    </source>
</reference>
<evidence type="ECO:0000313" key="3">
    <source>
        <dbReference type="Proteomes" id="UP000281118"/>
    </source>
</evidence>
<dbReference type="RefSeq" id="WP_126024430.1">
    <property type="nucleotide sequence ID" value="NZ_RXFT01000012.1"/>
</dbReference>
<name>A0A3S0XHU1_9BURK</name>